<dbReference type="OrthoDB" id="2562493at2759"/>
<dbReference type="InterPro" id="IPR045339">
    <property type="entry name" value="DUF6534"/>
</dbReference>
<dbReference type="RefSeq" id="XP_007863170.1">
    <property type="nucleotide sequence ID" value="XM_007864979.1"/>
</dbReference>
<sequence length="333" mass="37262">MSVAENLGGNVLICMFIAAVLNGVTLTQALYYYQTYPDDRRSLKLVVAAISALESLHTVFCVTWAYVYLIKHFGHPDIFDHIYWTISTTIVIGIIVAGIVHCYYVRRVWYMSNQNKPLTASIALLAIMRFAFGMTVAILCYYIPYWSTFRMHKYSDVTVGLALSSAAAVDILAAISLIYYLHTTRPSSNLKDSRVNMLTVYIINTGLITSIFSLLILVTFMALHSNLVFLAFIEIQSRLYANSFLASLNARQTLRNKGVNVQFSSYDFGDKPGSPTPARIRVVKETVKTIDEPSESPHERGESLLFKTGITEDSASDLNEKNSELKITLSSNI</sequence>
<gene>
    <name evidence="3" type="ORF">GLOTRDRAFT_126309</name>
</gene>
<dbReference type="eggNOG" id="ENOG502SP1C">
    <property type="taxonomic scope" value="Eukaryota"/>
</dbReference>
<dbReference type="STRING" id="670483.S7QEU0"/>
<dbReference type="OMA" id="QQTIVHD"/>
<feature type="transmembrane region" description="Helical" evidence="1">
    <location>
        <begin position="117"/>
        <end position="145"/>
    </location>
</feature>
<dbReference type="PANTHER" id="PTHR40465">
    <property type="entry name" value="CHROMOSOME 1, WHOLE GENOME SHOTGUN SEQUENCE"/>
    <property type="match status" value="1"/>
</dbReference>
<keyword evidence="4" id="KW-1185">Reference proteome</keyword>
<protein>
    <recommendedName>
        <fullName evidence="2">DUF6534 domain-containing protein</fullName>
    </recommendedName>
</protein>
<feature type="transmembrane region" description="Helical" evidence="1">
    <location>
        <begin position="12"/>
        <end position="33"/>
    </location>
</feature>
<name>S7QEU0_GLOTA</name>
<accession>S7QEU0</accession>
<reference evidence="3 4" key="1">
    <citation type="journal article" date="2012" name="Science">
        <title>The Paleozoic origin of enzymatic lignin decomposition reconstructed from 31 fungal genomes.</title>
        <authorList>
            <person name="Floudas D."/>
            <person name="Binder M."/>
            <person name="Riley R."/>
            <person name="Barry K."/>
            <person name="Blanchette R.A."/>
            <person name="Henrissat B."/>
            <person name="Martinez A.T."/>
            <person name="Otillar R."/>
            <person name="Spatafora J.W."/>
            <person name="Yadav J.S."/>
            <person name="Aerts A."/>
            <person name="Benoit I."/>
            <person name="Boyd A."/>
            <person name="Carlson A."/>
            <person name="Copeland A."/>
            <person name="Coutinho P.M."/>
            <person name="de Vries R.P."/>
            <person name="Ferreira P."/>
            <person name="Findley K."/>
            <person name="Foster B."/>
            <person name="Gaskell J."/>
            <person name="Glotzer D."/>
            <person name="Gorecki P."/>
            <person name="Heitman J."/>
            <person name="Hesse C."/>
            <person name="Hori C."/>
            <person name="Igarashi K."/>
            <person name="Jurgens J.A."/>
            <person name="Kallen N."/>
            <person name="Kersten P."/>
            <person name="Kohler A."/>
            <person name="Kuees U."/>
            <person name="Kumar T.K.A."/>
            <person name="Kuo A."/>
            <person name="LaButti K."/>
            <person name="Larrondo L.F."/>
            <person name="Lindquist E."/>
            <person name="Ling A."/>
            <person name="Lombard V."/>
            <person name="Lucas S."/>
            <person name="Lundell T."/>
            <person name="Martin R."/>
            <person name="McLaughlin D.J."/>
            <person name="Morgenstern I."/>
            <person name="Morin E."/>
            <person name="Murat C."/>
            <person name="Nagy L.G."/>
            <person name="Nolan M."/>
            <person name="Ohm R.A."/>
            <person name="Patyshakuliyeva A."/>
            <person name="Rokas A."/>
            <person name="Ruiz-Duenas F.J."/>
            <person name="Sabat G."/>
            <person name="Salamov A."/>
            <person name="Samejima M."/>
            <person name="Schmutz J."/>
            <person name="Slot J.C."/>
            <person name="St John F."/>
            <person name="Stenlid J."/>
            <person name="Sun H."/>
            <person name="Sun S."/>
            <person name="Syed K."/>
            <person name="Tsang A."/>
            <person name="Wiebenga A."/>
            <person name="Young D."/>
            <person name="Pisabarro A."/>
            <person name="Eastwood D.C."/>
            <person name="Martin F."/>
            <person name="Cullen D."/>
            <person name="Grigoriev I.V."/>
            <person name="Hibbett D.S."/>
        </authorList>
    </citation>
    <scope>NUCLEOTIDE SEQUENCE [LARGE SCALE GENOMIC DNA]</scope>
    <source>
        <strain evidence="3 4">ATCC 11539</strain>
    </source>
</reference>
<dbReference type="HOGENOM" id="CLU_046025_5_2_1"/>
<dbReference type="Pfam" id="PF20152">
    <property type="entry name" value="DUF6534"/>
    <property type="match status" value="1"/>
</dbReference>
<keyword evidence="1" id="KW-0812">Transmembrane</keyword>
<feature type="transmembrane region" description="Helical" evidence="1">
    <location>
        <begin position="82"/>
        <end position="105"/>
    </location>
</feature>
<evidence type="ECO:0000256" key="1">
    <source>
        <dbReference type="SAM" id="Phobius"/>
    </source>
</evidence>
<dbReference type="KEGG" id="gtr:GLOTRDRAFT_126309"/>
<keyword evidence="1" id="KW-0472">Membrane</keyword>
<feature type="transmembrane region" description="Helical" evidence="1">
    <location>
        <begin position="157"/>
        <end position="181"/>
    </location>
</feature>
<evidence type="ECO:0000259" key="2">
    <source>
        <dbReference type="Pfam" id="PF20152"/>
    </source>
</evidence>
<feature type="domain" description="DUF6534" evidence="2">
    <location>
        <begin position="166"/>
        <end position="252"/>
    </location>
</feature>
<dbReference type="PANTHER" id="PTHR40465:SF1">
    <property type="entry name" value="DUF6534 DOMAIN-CONTAINING PROTEIN"/>
    <property type="match status" value="1"/>
</dbReference>
<dbReference type="EMBL" id="KB469298">
    <property type="protein sequence ID" value="EPQ57818.1"/>
    <property type="molecule type" value="Genomic_DNA"/>
</dbReference>
<feature type="transmembrane region" description="Helical" evidence="1">
    <location>
        <begin position="201"/>
        <end position="223"/>
    </location>
</feature>
<keyword evidence="1" id="KW-1133">Transmembrane helix</keyword>
<dbReference type="GeneID" id="19301375"/>
<dbReference type="Proteomes" id="UP000030669">
    <property type="component" value="Unassembled WGS sequence"/>
</dbReference>
<evidence type="ECO:0000313" key="3">
    <source>
        <dbReference type="EMBL" id="EPQ57818.1"/>
    </source>
</evidence>
<organism evidence="3 4">
    <name type="scientific">Gloeophyllum trabeum (strain ATCC 11539 / FP-39264 / Madison 617)</name>
    <name type="common">Brown rot fungus</name>
    <dbReference type="NCBI Taxonomy" id="670483"/>
    <lineage>
        <taxon>Eukaryota</taxon>
        <taxon>Fungi</taxon>
        <taxon>Dikarya</taxon>
        <taxon>Basidiomycota</taxon>
        <taxon>Agaricomycotina</taxon>
        <taxon>Agaricomycetes</taxon>
        <taxon>Gloeophyllales</taxon>
        <taxon>Gloeophyllaceae</taxon>
        <taxon>Gloeophyllum</taxon>
    </lineage>
</organism>
<feature type="transmembrane region" description="Helical" evidence="1">
    <location>
        <begin position="45"/>
        <end position="70"/>
    </location>
</feature>
<proteinExistence type="predicted"/>
<evidence type="ECO:0000313" key="4">
    <source>
        <dbReference type="Proteomes" id="UP000030669"/>
    </source>
</evidence>
<dbReference type="AlphaFoldDB" id="S7QEU0"/>